<evidence type="ECO:0000256" key="1">
    <source>
        <dbReference type="SAM" id="SignalP"/>
    </source>
</evidence>
<dbReference type="WBParaSite" id="TTAC_0001023701-mRNA-1">
    <property type="protein sequence ID" value="TTAC_0001023701-mRNA-1"/>
    <property type="gene ID" value="TTAC_0001023701"/>
</dbReference>
<feature type="chain" id="PRO_5043133247" evidence="1">
    <location>
        <begin position="21"/>
        <end position="86"/>
    </location>
</feature>
<dbReference type="AlphaFoldDB" id="A0A0R3X9L2"/>
<evidence type="ECO:0000313" key="3">
    <source>
        <dbReference type="Proteomes" id="UP000274429"/>
    </source>
</evidence>
<evidence type="ECO:0000313" key="4">
    <source>
        <dbReference type="WBParaSite" id="TTAC_0001023701-mRNA-1"/>
    </source>
</evidence>
<dbReference type="Pfam" id="PF05596">
    <property type="entry name" value="Taeniidae_ag"/>
    <property type="match status" value="1"/>
</dbReference>
<reference evidence="2 3" key="2">
    <citation type="submission" date="2018-11" db="EMBL/GenBank/DDBJ databases">
        <authorList>
            <consortium name="Pathogen Informatics"/>
        </authorList>
    </citation>
    <scope>NUCLEOTIDE SEQUENCE [LARGE SCALE GENOMIC DNA]</scope>
</reference>
<reference evidence="4" key="1">
    <citation type="submission" date="2017-02" db="UniProtKB">
        <authorList>
            <consortium name="WormBaseParasite"/>
        </authorList>
    </citation>
    <scope>IDENTIFICATION</scope>
</reference>
<dbReference type="EMBL" id="UYWX01021441">
    <property type="protein sequence ID" value="VDM35202.1"/>
    <property type="molecule type" value="Genomic_DNA"/>
</dbReference>
<evidence type="ECO:0000313" key="2">
    <source>
        <dbReference type="EMBL" id="VDM35202.1"/>
    </source>
</evidence>
<name>A0A0R3X9L2_HYDTA</name>
<keyword evidence="1" id="KW-0732">Signal</keyword>
<dbReference type="InterPro" id="IPR008860">
    <property type="entry name" value="Taeniidae_ag"/>
</dbReference>
<keyword evidence="3" id="KW-1185">Reference proteome</keyword>
<dbReference type="Proteomes" id="UP000274429">
    <property type="component" value="Unassembled WGS sequence"/>
</dbReference>
<accession>A0A0R3X9L2</accession>
<feature type="signal peptide" evidence="1">
    <location>
        <begin position="1"/>
        <end position="20"/>
    </location>
</feature>
<gene>
    <name evidence="2" type="ORF">TTAC_LOCUS10222</name>
</gene>
<dbReference type="OrthoDB" id="6273758at2759"/>
<organism evidence="4">
    <name type="scientific">Hydatigena taeniaeformis</name>
    <name type="common">Feline tapeworm</name>
    <name type="synonym">Taenia taeniaeformis</name>
    <dbReference type="NCBI Taxonomy" id="6205"/>
    <lineage>
        <taxon>Eukaryota</taxon>
        <taxon>Metazoa</taxon>
        <taxon>Spiralia</taxon>
        <taxon>Lophotrochozoa</taxon>
        <taxon>Platyhelminthes</taxon>
        <taxon>Cestoda</taxon>
        <taxon>Eucestoda</taxon>
        <taxon>Cyclophyllidea</taxon>
        <taxon>Taeniidae</taxon>
        <taxon>Hydatigera</taxon>
    </lineage>
</organism>
<protein>
    <submittedName>
        <fullName evidence="4">Truncated apolipoprotein C-I</fullName>
    </submittedName>
</protein>
<proteinExistence type="predicted"/>
<sequence>MKISIVFALALLTLVTVAWAETDVEGTAKEGVLKTLAELKDFLSNDPMGQKLAAIGKDLKDFFLMAKTKTHSAFKEYIKKLMESEE</sequence>